<dbReference type="Proteomes" id="UP000286746">
    <property type="component" value="Unassembled WGS sequence"/>
</dbReference>
<name>A0A401W6U1_STREY</name>
<dbReference type="EMBL" id="BHZD01000001">
    <property type="protein sequence ID" value="GCD45077.1"/>
    <property type="molecule type" value="Genomic_DNA"/>
</dbReference>
<gene>
    <name evidence="1" type="ORF">GKJPGBOP_04797</name>
</gene>
<organism evidence="1 2">
    <name type="scientific">Streptomyces paromomycinus</name>
    <name type="common">Streptomyces rimosus subsp. paromomycinus</name>
    <dbReference type="NCBI Taxonomy" id="92743"/>
    <lineage>
        <taxon>Bacteria</taxon>
        <taxon>Bacillati</taxon>
        <taxon>Actinomycetota</taxon>
        <taxon>Actinomycetes</taxon>
        <taxon>Kitasatosporales</taxon>
        <taxon>Streptomycetaceae</taxon>
        <taxon>Streptomyces</taxon>
    </lineage>
</organism>
<evidence type="ECO:0000313" key="1">
    <source>
        <dbReference type="EMBL" id="GCD45077.1"/>
    </source>
</evidence>
<sequence>MRDMEPREQAGAASVGVDFEAARRTIGVIRAQVRSCSAKEDTARLMGEARAILSQLIPLVDERVGRLPRTSLEWDRGCDTVSRARTALTWTHTGNSISYLGYVAHVADHLLSYFPDRGPEAGP</sequence>
<reference evidence="1 2" key="1">
    <citation type="submission" date="2018-11" db="EMBL/GenBank/DDBJ databases">
        <title>Whole genome sequence of Streptomyces paromomycinus NBRC 15454(T).</title>
        <authorList>
            <person name="Komaki H."/>
            <person name="Tamura T."/>
        </authorList>
    </citation>
    <scope>NUCLEOTIDE SEQUENCE [LARGE SCALE GENOMIC DNA]</scope>
    <source>
        <strain evidence="1 2">NBRC 15454</strain>
    </source>
</reference>
<comment type="caution">
    <text evidence="1">The sequence shown here is derived from an EMBL/GenBank/DDBJ whole genome shotgun (WGS) entry which is preliminary data.</text>
</comment>
<protein>
    <submittedName>
        <fullName evidence="1">Uncharacterized protein</fullName>
    </submittedName>
</protein>
<dbReference type="AlphaFoldDB" id="A0A401W6U1"/>
<proteinExistence type="predicted"/>
<keyword evidence="2" id="KW-1185">Reference proteome</keyword>
<accession>A0A401W6U1</accession>
<dbReference type="RefSeq" id="WP_031006014.1">
    <property type="nucleotide sequence ID" value="NZ_BHZD01000001.1"/>
</dbReference>
<evidence type="ECO:0000313" key="2">
    <source>
        <dbReference type="Proteomes" id="UP000286746"/>
    </source>
</evidence>